<dbReference type="InterPro" id="IPR000529">
    <property type="entry name" value="Ribosomal_bS6"/>
</dbReference>
<protein>
    <recommendedName>
        <fullName evidence="2 3">Small ribosomal subunit protein bS6</fullName>
    </recommendedName>
</protein>
<dbReference type="Gene3D" id="3.30.70.60">
    <property type="match status" value="1"/>
</dbReference>
<dbReference type="Pfam" id="PF01250">
    <property type="entry name" value="Ribosomal_S6"/>
    <property type="match status" value="1"/>
</dbReference>
<dbReference type="CDD" id="cd00473">
    <property type="entry name" value="bS6"/>
    <property type="match status" value="1"/>
</dbReference>
<keyword evidence="3 5" id="KW-0689">Ribosomal protein</keyword>
<keyword evidence="3" id="KW-0687">Ribonucleoprotein</keyword>
<comment type="caution">
    <text evidence="5">The sequence shown here is derived from an EMBL/GenBank/DDBJ whole genome shotgun (WGS) entry which is preliminary data.</text>
</comment>
<dbReference type="GO" id="GO:0006412">
    <property type="term" value="P:translation"/>
    <property type="evidence" value="ECO:0007669"/>
    <property type="project" value="UniProtKB-UniRule"/>
</dbReference>
<reference evidence="5 6" key="1">
    <citation type="journal article" date="2016" name="Nat. Commun.">
        <title>Thousands of microbial genomes shed light on interconnected biogeochemical processes in an aquifer system.</title>
        <authorList>
            <person name="Anantharaman K."/>
            <person name="Brown C.T."/>
            <person name="Hug L.A."/>
            <person name="Sharon I."/>
            <person name="Castelle C.J."/>
            <person name="Probst A.J."/>
            <person name="Thomas B.C."/>
            <person name="Singh A."/>
            <person name="Wilkins M.J."/>
            <person name="Karaoz U."/>
            <person name="Brodie E.L."/>
            <person name="Williams K.H."/>
            <person name="Hubbard S.S."/>
            <person name="Banfield J.F."/>
        </authorList>
    </citation>
    <scope>NUCLEOTIDE SEQUENCE [LARGE SCALE GENOMIC DNA]</scope>
</reference>
<evidence type="ECO:0000313" key="5">
    <source>
        <dbReference type="EMBL" id="OGZ27070.1"/>
    </source>
</evidence>
<dbReference type="GO" id="GO:1990904">
    <property type="term" value="C:ribonucleoprotein complex"/>
    <property type="evidence" value="ECO:0007669"/>
    <property type="project" value="UniProtKB-KW"/>
</dbReference>
<dbReference type="Proteomes" id="UP000177740">
    <property type="component" value="Unassembled WGS sequence"/>
</dbReference>
<dbReference type="AlphaFoldDB" id="A0A1G2EP08"/>
<feature type="region of interest" description="Disordered" evidence="4">
    <location>
        <begin position="99"/>
        <end position="129"/>
    </location>
</feature>
<keyword evidence="3" id="KW-0699">rRNA-binding</keyword>
<dbReference type="InterPro" id="IPR020814">
    <property type="entry name" value="Ribosomal_S6_plastid/chlpt"/>
</dbReference>
<dbReference type="InterPro" id="IPR014717">
    <property type="entry name" value="Transl_elong_EF1B/ribsomal_bS6"/>
</dbReference>
<sequence>MKNYQLAVLADPDIVDESAEEIKNKIIASVQNEGGLVISSSKTEKRKLGHPIKGKISAFFFALDISFDPKKISQIKSNLNSEKSILRCMIIIKEMTEERPGKIEAPQKDPEEKKVELEKMDEKIDEILQ</sequence>
<evidence type="ECO:0000256" key="4">
    <source>
        <dbReference type="SAM" id="MobiDB-lite"/>
    </source>
</evidence>
<gene>
    <name evidence="3" type="primary">rpsF</name>
    <name evidence="5" type="ORF">A2365_01010</name>
</gene>
<dbReference type="GO" id="GO:0005840">
    <property type="term" value="C:ribosome"/>
    <property type="evidence" value="ECO:0007669"/>
    <property type="project" value="UniProtKB-KW"/>
</dbReference>
<dbReference type="InterPro" id="IPR035980">
    <property type="entry name" value="Ribosomal_bS6_sf"/>
</dbReference>
<name>A0A1G2EP08_9BACT</name>
<comment type="function">
    <text evidence="3">Binds together with bS18 to 16S ribosomal RNA.</text>
</comment>
<organism evidence="5 6">
    <name type="scientific">Candidatus Nealsonbacteria bacterium RIFOXYB1_FULL_40_15</name>
    <dbReference type="NCBI Taxonomy" id="1801677"/>
    <lineage>
        <taxon>Bacteria</taxon>
        <taxon>Candidatus Nealsoniibacteriota</taxon>
    </lineage>
</organism>
<accession>A0A1G2EP08</accession>
<keyword evidence="3" id="KW-0694">RNA-binding</keyword>
<proteinExistence type="inferred from homology"/>
<dbReference type="GO" id="GO:0003735">
    <property type="term" value="F:structural constituent of ribosome"/>
    <property type="evidence" value="ECO:0007669"/>
    <property type="project" value="InterPro"/>
</dbReference>
<evidence type="ECO:0000256" key="2">
    <source>
        <dbReference type="ARBA" id="ARBA00035294"/>
    </source>
</evidence>
<dbReference type="NCBIfam" id="TIGR00166">
    <property type="entry name" value="S6"/>
    <property type="match status" value="1"/>
</dbReference>
<dbReference type="HAMAP" id="MF_00360">
    <property type="entry name" value="Ribosomal_bS6"/>
    <property type="match status" value="1"/>
</dbReference>
<evidence type="ECO:0000313" key="6">
    <source>
        <dbReference type="Proteomes" id="UP000177740"/>
    </source>
</evidence>
<dbReference type="SUPFAM" id="SSF54995">
    <property type="entry name" value="Ribosomal protein S6"/>
    <property type="match status" value="1"/>
</dbReference>
<evidence type="ECO:0000256" key="3">
    <source>
        <dbReference type="HAMAP-Rule" id="MF_00360"/>
    </source>
</evidence>
<dbReference type="GO" id="GO:0019843">
    <property type="term" value="F:rRNA binding"/>
    <property type="evidence" value="ECO:0007669"/>
    <property type="project" value="UniProtKB-UniRule"/>
</dbReference>
<evidence type="ECO:0000256" key="1">
    <source>
        <dbReference type="ARBA" id="ARBA00009512"/>
    </source>
</evidence>
<dbReference type="EMBL" id="MHMM01000011">
    <property type="protein sequence ID" value="OGZ27070.1"/>
    <property type="molecule type" value="Genomic_DNA"/>
</dbReference>
<comment type="similarity">
    <text evidence="1 3">Belongs to the bacterial ribosomal protein bS6 family.</text>
</comment>
<dbReference type="STRING" id="1801677.A2365_01010"/>